<keyword evidence="1" id="KW-0614">Plasmid</keyword>
<dbReference type="Proteomes" id="UP000018780">
    <property type="component" value="Plasmid unnamed2"/>
</dbReference>
<accession>V9W396</accession>
<dbReference type="EMBL" id="CP006775">
    <property type="protein sequence ID" value="AHD03632.1"/>
    <property type="molecule type" value="Genomic_DNA"/>
</dbReference>
<keyword evidence="2" id="KW-1185">Reference proteome</keyword>
<protein>
    <submittedName>
        <fullName evidence="1">Uncharacterized protein</fullName>
    </submittedName>
</protein>
<proteinExistence type="predicted"/>
<gene>
    <name evidence="1" type="ORF">METH_22650</name>
</gene>
<geneLocation type="plasmid" evidence="2">
    <name>2</name>
</geneLocation>
<dbReference type="HOGENOM" id="CLU_2316829_0_0_5"/>
<sequence>MQHGSITDARCCPPIRRIEQRLYFCPRKRRYKPLINLLHWNGMHPKRLVQHGRYSVLEIAKEGLYGCQPCVARTGLVASRLFDVLEKGEDRGHVDVFDL</sequence>
<reference evidence="1 2" key="1">
    <citation type="submission" date="2013-09" db="EMBL/GenBank/DDBJ databases">
        <authorList>
            <consortium name="DOE Joint Genome Institute"/>
            <person name="Klenk H.-P."/>
            <person name="Huntemann M."/>
            <person name="Han J."/>
            <person name="Chen A."/>
            <person name="Kyrpides N."/>
            <person name="Mavromatis K."/>
            <person name="Markowitz V."/>
            <person name="Palaniappan K."/>
            <person name="Ivanova N."/>
            <person name="Schaumberg A."/>
            <person name="Pati A."/>
            <person name="Liolios K."/>
            <person name="Nordberg H.P."/>
            <person name="Cantor M.N."/>
            <person name="Hua S.X."/>
            <person name="Woyke T."/>
        </authorList>
    </citation>
    <scope>NUCLEOTIDE SEQUENCE [LARGE SCALE GENOMIC DNA]</scope>
    <source>
        <strain evidence="1 2">DSM 14336</strain>
        <plasmid evidence="2">2</plasmid>
    </source>
</reference>
<evidence type="ECO:0000313" key="2">
    <source>
        <dbReference type="Proteomes" id="UP000018780"/>
    </source>
</evidence>
<evidence type="ECO:0000313" key="1">
    <source>
        <dbReference type="EMBL" id="AHD03632.1"/>
    </source>
</evidence>
<name>V9W396_9RHOB</name>
<dbReference type="KEGG" id="lmd:METH_22650"/>
<organism evidence="1 2">
    <name type="scientific">Leisingera methylohalidivorans DSM 14336</name>
    <dbReference type="NCBI Taxonomy" id="999552"/>
    <lineage>
        <taxon>Bacteria</taxon>
        <taxon>Pseudomonadati</taxon>
        <taxon>Pseudomonadota</taxon>
        <taxon>Alphaproteobacteria</taxon>
        <taxon>Rhodobacterales</taxon>
        <taxon>Roseobacteraceae</taxon>
        <taxon>Leisingera</taxon>
    </lineage>
</organism>
<dbReference type="AlphaFoldDB" id="V9W396"/>